<evidence type="ECO:0000256" key="9">
    <source>
        <dbReference type="ARBA" id="ARBA00023128"/>
    </source>
</evidence>
<dbReference type="InterPro" id="IPR023395">
    <property type="entry name" value="MCP_dom_sf"/>
</dbReference>
<feature type="domain" description="UTP25 NTP hydrolase-like" evidence="16">
    <location>
        <begin position="361"/>
        <end position="408"/>
    </location>
</feature>
<evidence type="ECO:0000313" key="17">
    <source>
        <dbReference type="EMBL" id="KNE56042.1"/>
    </source>
</evidence>
<dbReference type="AlphaFoldDB" id="A0A0L0S0A4"/>
<keyword evidence="14" id="KW-0175">Coiled coil</keyword>
<keyword evidence="18" id="KW-1185">Reference proteome</keyword>
<comment type="similarity">
    <text evidence="2 13">Belongs to the mitochondrial carrier (TC 2.A.29) family.</text>
</comment>
<reference evidence="17 18" key="1">
    <citation type="submission" date="2009-11" db="EMBL/GenBank/DDBJ databases">
        <title>Annotation of Allomyces macrogynus ATCC 38327.</title>
        <authorList>
            <consortium name="The Broad Institute Genome Sequencing Platform"/>
            <person name="Russ C."/>
            <person name="Cuomo C."/>
            <person name="Burger G."/>
            <person name="Gray M.W."/>
            <person name="Holland P.W.H."/>
            <person name="King N."/>
            <person name="Lang F.B.F."/>
            <person name="Roger A.J."/>
            <person name="Ruiz-Trillo I."/>
            <person name="Young S.K."/>
            <person name="Zeng Q."/>
            <person name="Gargeya S."/>
            <person name="Fitzgerald M."/>
            <person name="Haas B."/>
            <person name="Abouelleil A."/>
            <person name="Alvarado L."/>
            <person name="Arachchi H.M."/>
            <person name="Berlin A."/>
            <person name="Chapman S.B."/>
            <person name="Gearin G."/>
            <person name="Goldberg J."/>
            <person name="Griggs A."/>
            <person name="Gujja S."/>
            <person name="Hansen M."/>
            <person name="Heiman D."/>
            <person name="Howarth C."/>
            <person name="Larimer J."/>
            <person name="Lui A."/>
            <person name="MacDonald P.J.P."/>
            <person name="McCowen C."/>
            <person name="Montmayeur A."/>
            <person name="Murphy C."/>
            <person name="Neiman D."/>
            <person name="Pearson M."/>
            <person name="Priest M."/>
            <person name="Roberts A."/>
            <person name="Saif S."/>
            <person name="Shea T."/>
            <person name="Sisk P."/>
            <person name="Stolte C."/>
            <person name="Sykes S."/>
            <person name="Wortman J."/>
            <person name="Nusbaum C."/>
            <person name="Birren B."/>
        </authorList>
    </citation>
    <scope>NUCLEOTIDE SEQUENCE [LARGE SCALE GENOMIC DNA]</scope>
    <source>
        <strain evidence="17 18">ATCC 38327</strain>
    </source>
</reference>
<accession>A0A0L0S0A4</accession>
<dbReference type="Pfam" id="PF22916">
    <property type="entry name" value="UTP25_NTPase-like"/>
    <property type="match status" value="1"/>
</dbReference>
<evidence type="ECO:0000259" key="16">
    <source>
        <dbReference type="Pfam" id="PF22916"/>
    </source>
</evidence>
<keyword evidence="3 13" id="KW-0813">Transport</keyword>
<dbReference type="GO" id="GO:0005471">
    <property type="term" value="F:ATP:ADP antiporter activity"/>
    <property type="evidence" value="ECO:0007669"/>
    <property type="project" value="InterPro"/>
</dbReference>
<evidence type="ECO:0000256" key="7">
    <source>
        <dbReference type="ARBA" id="ARBA00022792"/>
    </source>
</evidence>
<dbReference type="VEuPathDB" id="FungiDB:AMAG_01886"/>
<evidence type="ECO:0000256" key="4">
    <source>
        <dbReference type="ARBA" id="ARBA00022449"/>
    </source>
</evidence>
<dbReference type="GO" id="GO:0005743">
    <property type="term" value="C:mitochondrial inner membrane"/>
    <property type="evidence" value="ECO:0007669"/>
    <property type="project" value="UniProtKB-SubCell"/>
</dbReference>
<dbReference type="Pfam" id="PF00153">
    <property type="entry name" value="Mito_carr"/>
    <property type="match status" value="1"/>
</dbReference>
<feature type="compositionally biased region" description="Low complexity" evidence="15">
    <location>
        <begin position="540"/>
        <end position="555"/>
    </location>
</feature>
<dbReference type="OrthoDB" id="10264378at2759"/>
<dbReference type="EMBL" id="GG745330">
    <property type="protein sequence ID" value="KNE56042.1"/>
    <property type="molecule type" value="Genomic_DNA"/>
</dbReference>
<organism evidence="17 18">
    <name type="scientific">Allomyces macrogynus (strain ATCC 38327)</name>
    <name type="common">Allomyces javanicus var. macrogynus</name>
    <dbReference type="NCBI Taxonomy" id="578462"/>
    <lineage>
        <taxon>Eukaryota</taxon>
        <taxon>Fungi</taxon>
        <taxon>Fungi incertae sedis</taxon>
        <taxon>Blastocladiomycota</taxon>
        <taxon>Blastocladiomycetes</taxon>
        <taxon>Blastocladiales</taxon>
        <taxon>Blastocladiaceae</taxon>
        <taxon>Allomyces</taxon>
    </lineage>
</organism>
<dbReference type="PANTHER" id="PTHR45635">
    <property type="entry name" value="ADP,ATP CARRIER PROTEIN 1-RELATED-RELATED"/>
    <property type="match status" value="1"/>
</dbReference>
<comment type="catalytic activity">
    <reaction evidence="11">
        <text>ADP(in) + ATP(out) = ADP(out) + ATP(in)</text>
        <dbReference type="Rhea" id="RHEA:34999"/>
        <dbReference type="ChEBI" id="CHEBI:30616"/>
        <dbReference type="ChEBI" id="CHEBI:456216"/>
    </reaction>
    <physiologicalReaction direction="left-to-right" evidence="11">
        <dbReference type="Rhea" id="RHEA:35000"/>
    </physiologicalReaction>
</comment>
<evidence type="ECO:0000256" key="14">
    <source>
        <dbReference type="SAM" id="Coils"/>
    </source>
</evidence>
<dbReference type="Proteomes" id="UP000054350">
    <property type="component" value="Unassembled WGS sequence"/>
</dbReference>
<dbReference type="InterPro" id="IPR002113">
    <property type="entry name" value="ADT_euk_type"/>
</dbReference>
<evidence type="ECO:0000256" key="8">
    <source>
        <dbReference type="ARBA" id="ARBA00022989"/>
    </source>
</evidence>
<protein>
    <submittedName>
        <fullName evidence="17">Mitochondrial substrate carrier family protein ancA</fullName>
    </submittedName>
</protein>
<evidence type="ECO:0000313" key="18">
    <source>
        <dbReference type="Proteomes" id="UP000054350"/>
    </source>
</evidence>
<evidence type="ECO:0000256" key="2">
    <source>
        <dbReference type="ARBA" id="ARBA00006375"/>
    </source>
</evidence>
<proteinExistence type="inferred from homology"/>
<reference evidence="18" key="2">
    <citation type="submission" date="2009-11" db="EMBL/GenBank/DDBJ databases">
        <title>The Genome Sequence of Allomyces macrogynus strain ATCC 38327.</title>
        <authorList>
            <consortium name="The Broad Institute Genome Sequencing Platform"/>
            <person name="Russ C."/>
            <person name="Cuomo C."/>
            <person name="Shea T."/>
            <person name="Young S.K."/>
            <person name="Zeng Q."/>
            <person name="Koehrsen M."/>
            <person name="Haas B."/>
            <person name="Borodovsky M."/>
            <person name="Guigo R."/>
            <person name="Alvarado L."/>
            <person name="Berlin A."/>
            <person name="Borenstein D."/>
            <person name="Chen Z."/>
            <person name="Engels R."/>
            <person name="Freedman E."/>
            <person name="Gellesch M."/>
            <person name="Goldberg J."/>
            <person name="Griggs A."/>
            <person name="Gujja S."/>
            <person name="Heiman D."/>
            <person name="Hepburn T."/>
            <person name="Howarth C."/>
            <person name="Jen D."/>
            <person name="Larson L."/>
            <person name="Lewis B."/>
            <person name="Mehta T."/>
            <person name="Park D."/>
            <person name="Pearson M."/>
            <person name="Roberts A."/>
            <person name="Saif S."/>
            <person name="Shenoy N."/>
            <person name="Sisk P."/>
            <person name="Stolte C."/>
            <person name="Sykes S."/>
            <person name="Walk T."/>
            <person name="White J."/>
            <person name="Yandava C."/>
            <person name="Burger G."/>
            <person name="Gray M.W."/>
            <person name="Holland P.W.H."/>
            <person name="King N."/>
            <person name="Lang F.B.F."/>
            <person name="Roger A.J."/>
            <person name="Ruiz-Trillo I."/>
            <person name="Lander E."/>
            <person name="Nusbaum C."/>
        </authorList>
    </citation>
    <scope>NUCLEOTIDE SEQUENCE [LARGE SCALE GENOMIC DNA]</scope>
    <source>
        <strain evidence="18">ATCC 38327</strain>
    </source>
</reference>
<dbReference type="PANTHER" id="PTHR45635:SF14">
    <property type="entry name" value="ADP_ATP TRANSLOCASE"/>
    <property type="match status" value="1"/>
</dbReference>
<feature type="region of interest" description="Disordered" evidence="15">
    <location>
        <begin position="534"/>
        <end position="555"/>
    </location>
</feature>
<dbReference type="GO" id="GO:0140021">
    <property type="term" value="P:mitochondrial ADP transmembrane transport"/>
    <property type="evidence" value="ECO:0007669"/>
    <property type="project" value="InterPro"/>
</dbReference>
<dbReference type="STRING" id="578462.A0A0L0S0A4"/>
<comment type="subcellular location">
    <subcellularLocation>
        <location evidence="1">Mitochondrion inner membrane</location>
        <topology evidence="1">Multi-pass membrane protein</topology>
    </subcellularLocation>
</comment>
<dbReference type="InterPro" id="IPR018108">
    <property type="entry name" value="MCP_transmembrane"/>
</dbReference>
<feature type="repeat" description="Solcar" evidence="12">
    <location>
        <begin position="183"/>
        <end position="267"/>
    </location>
</feature>
<gene>
    <name evidence="17" type="ORF">AMAG_01886</name>
</gene>
<keyword evidence="9" id="KW-0496">Mitochondrion</keyword>
<keyword evidence="8" id="KW-1133">Transmembrane helix</keyword>
<evidence type="ECO:0000256" key="12">
    <source>
        <dbReference type="PROSITE-ProRule" id="PRU00282"/>
    </source>
</evidence>
<dbReference type="PROSITE" id="PS50920">
    <property type="entry name" value="SOLCAR"/>
    <property type="match status" value="1"/>
</dbReference>
<keyword evidence="7" id="KW-0999">Mitochondrion inner membrane</keyword>
<dbReference type="Gene3D" id="1.50.40.10">
    <property type="entry name" value="Mitochondrial carrier domain"/>
    <property type="match status" value="1"/>
</dbReference>
<dbReference type="SUPFAM" id="SSF103506">
    <property type="entry name" value="Mitochondrial carrier"/>
    <property type="match status" value="1"/>
</dbReference>
<evidence type="ECO:0000256" key="11">
    <source>
        <dbReference type="ARBA" id="ARBA00024143"/>
    </source>
</evidence>
<keyword evidence="4" id="KW-0050">Antiport</keyword>
<feature type="coiled-coil region" evidence="14">
    <location>
        <begin position="79"/>
        <end position="109"/>
    </location>
</feature>
<sequence length="586" mass="62488">MPTSGCHGNTPSVTPSVTPAITPAGSSVMAAAPSSMVPDLDLGAFLHQEPISAPRDVGPEVSVPLLDLHQKVRSLSGVVEQQQREIGALRTTLEELEQVRTLAQDIEQMRSAVHEVEMLRRTVLNLQSVMTASGIMGPSVIRSLPRLRRVGVRYHCLPRGLLWGYDTAKAMFLKDPKSAPFWQNWMIAQVVTTMAGVISYPFDTVRRRMMMQAGRADILYTSTLDCWKKIAVNEGPRAFFKGALSNAIRGSGASKSSYPNFYDVHFADQSDHVDRVRMLAKSLQSGSLKWTTASLTDTTSYQFVAPPAQAAAAQQALQADLAQTVDVKAMNIKSRILTKFLATHPTQSTLFHDLFGKMDRYHDILYTSADYLRQATRLRRMYALHALNHVFKYRDRVLRGNAKVHAAQGGGPAVNLAKIDISDEAQVAKLTAAAASGPRAAASASAPAPSAQQDVDYLVPAAATAVATPTLAAGMSPVLGVASLAPPSIQSPLTVSPSASAMDMMTALHLSPHLPPATEAAAGANGEHALLSAAMHHHQQQQQQQQQHLQSNDQTAASPAALAVAAAAVAVVQASSAGNGGVMPTA</sequence>
<dbReference type="eggNOG" id="KOG2340">
    <property type="taxonomic scope" value="Eukaryota"/>
</dbReference>
<evidence type="ECO:0000256" key="3">
    <source>
        <dbReference type="ARBA" id="ARBA00022448"/>
    </source>
</evidence>
<keyword evidence="6" id="KW-0677">Repeat</keyword>
<dbReference type="InterPro" id="IPR053940">
    <property type="entry name" value="UTP25_NTPase-like"/>
</dbReference>
<keyword evidence="5 12" id="KW-0812">Transmembrane</keyword>
<evidence type="ECO:0000256" key="15">
    <source>
        <dbReference type="SAM" id="MobiDB-lite"/>
    </source>
</evidence>
<evidence type="ECO:0000256" key="6">
    <source>
        <dbReference type="ARBA" id="ARBA00022737"/>
    </source>
</evidence>
<evidence type="ECO:0000256" key="1">
    <source>
        <dbReference type="ARBA" id="ARBA00004448"/>
    </source>
</evidence>
<keyword evidence="10 12" id="KW-0472">Membrane</keyword>
<evidence type="ECO:0000256" key="10">
    <source>
        <dbReference type="ARBA" id="ARBA00023136"/>
    </source>
</evidence>
<evidence type="ECO:0000256" key="5">
    <source>
        <dbReference type="ARBA" id="ARBA00022692"/>
    </source>
</evidence>
<dbReference type="eggNOG" id="KOG0749">
    <property type="taxonomic scope" value="Eukaryota"/>
</dbReference>
<evidence type="ECO:0000256" key="13">
    <source>
        <dbReference type="RuleBase" id="RU000488"/>
    </source>
</evidence>
<name>A0A0L0S0A4_ALLM3</name>
<dbReference type="GO" id="GO:1990544">
    <property type="term" value="P:mitochondrial ATP transmembrane transport"/>
    <property type="evidence" value="ECO:0007669"/>
    <property type="project" value="InterPro"/>
</dbReference>